<sequence length="252" mass="29279">MEEIKDWIDKIGYYDRTKYDKVRLLTYGDWGSGKTRLAATFPKPFFIDSDDGGKTLGKLHIPHLVLRPEEKTFDIIMDVLKSLRLKTKPFDTLDIQTVVFDGLTSLNRMLLWESMWYFISDPNAKKKRMKLDINKQKPQYDHWGELLNRYITIIQAAQSTNLNVVATAGAKLDKDERSGEFVGGPNIQGQYQYRIGHDFDDIYFMTVEGSKYMTYTRQHGRYPAKTRSDRIKAIPVKVENPTYEILFGGQNE</sequence>
<proteinExistence type="predicted"/>
<evidence type="ECO:0000313" key="1">
    <source>
        <dbReference type="EMBL" id="KKM19209.1"/>
    </source>
</evidence>
<organism evidence="1">
    <name type="scientific">marine sediment metagenome</name>
    <dbReference type="NCBI Taxonomy" id="412755"/>
    <lineage>
        <taxon>unclassified sequences</taxon>
        <taxon>metagenomes</taxon>
        <taxon>ecological metagenomes</taxon>
    </lineage>
</organism>
<name>A0A0F9IHE3_9ZZZZ</name>
<dbReference type="Pfam" id="PF13479">
    <property type="entry name" value="AAA_24"/>
    <property type="match status" value="1"/>
</dbReference>
<dbReference type="AlphaFoldDB" id="A0A0F9IHE3"/>
<comment type="caution">
    <text evidence="1">The sequence shown here is derived from an EMBL/GenBank/DDBJ whole genome shotgun (WGS) entry which is preliminary data.</text>
</comment>
<gene>
    <name evidence="1" type="ORF">LCGC14_1657920</name>
</gene>
<protein>
    <submittedName>
        <fullName evidence="1">Uncharacterized protein</fullName>
    </submittedName>
</protein>
<reference evidence="1" key="1">
    <citation type="journal article" date="2015" name="Nature">
        <title>Complex archaea that bridge the gap between prokaryotes and eukaryotes.</title>
        <authorList>
            <person name="Spang A."/>
            <person name="Saw J.H."/>
            <person name="Jorgensen S.L."/>
            <person name="Zaremba-Niedzwiedzka K."/>
            <person name="Martijn J."/>
            <person name="Lind A.E."/>
            <person name="van Eijk R."/>
            <person name="Schleper C."/>
            <person name="Guy L."/>
            <person name="Ettema T.J."/>
        </authorList>
    </citation>
    <scope>NUCLEOTIDE SEQUENCE</scope>
</reference>
<accession>A0A0F9IHE3</accession>
<dbReference type="EMBL" id="LAZR01014041">
    <property type="protein sequence ID" value="KKM19209.1"/>
    <property type="molecule type" value="Genomic_DNA"/>
</dbReference>